<protein>
    <submittedName>
        <fullName evidence="2">Uncharacterized protein</fullName>
    </submittedName>
</protein>
<gene>
    <name evidence="2" type="ORF">BN980_GECA20s01253g</name>
</gene>
<comment type="caution">
    <text evidence="2">The sequence shown here is derived from an EMBL/GenBank/DDBJ whole genome shotgun (WGS) entry which is preliminary data.</text>
</comment>
<evidence type="ECO:0000313" key="2">
    <source>
        <dbReference type="EMBL" id="CDO57331.1"/>
    </source>
</evidence>
<feature type="compositionally biased region" description="Polar residues" evidence="1">
    <location>
        <begin position="45"/>
        <end position="67"/>
    </location>
</feature>
<accession>A0A0J9XIS8</accession>
<reference evidence="2" key="1">
    <citation type="submission" date="2014-03" db="EMBL/GenBank/DDBJ databases">
        <authorList>
            <person name="Casaregola S."/>
        </authorList>
    </citation>
    <scope>NUCLEOTIDE SEQUENCE [LARGE SCALE GENOMIC DNA]</scope>
    <source>
        <strain evidence="2">CLIB 918</strain>
    </source>
</reference>
<dbReference type="AlphaFoldDB" id="A0A0J9XIS8"/>
<sequence length="346" mass="39294">MLSKSRGTNQLINTGNSTLANGRDTPIKRGLLSDPTVDSIRDNEQPSSHLPDTESTTNPTEPAQPILETNQDLTEGGSSEEEILLSCYKGAIKLAEAWKELAQPLPSASIVTPSPNDTLRIRAQKFRDAKILLSSVPALRISKRDSRRVKIHKWAKFRMAFFARLKDVQINTIDATAILKNHLPDNIRHIIEPANDVKDPHELAQIVEDIIVGVPDSSMVTTGNLVDLLVNKLPTPAETLNTLNLWRMFDPRNEDPAFIWCKFAMYLLPESSQCDICNWPEYIDNDYQGVWNRIMSTFPDEVTNREYSNFQRRNRSDVAENIEDESSRKRPRTKGRTSSSRYPKYF</sequence>
<keyword evidence="3" id="KW-1185">Reference proteome</keyword>
<proteinExistence type="predicted"/>
<evidence type="ECO:0000256" key="1">
    <source>
        <dbReference type="SAM" id="MobiDB-lite"/>
    </source>
</evidence>
<evidence type="ECO:0000313" key="3">
    <source>
        <dbReference type="Proteomes" id="UP000242525"/>
    </source>
</evidence>
<feature type="region of interest" description="Disordered" evidence="1">
    <location>
        <begin position="1"/>
        <end position="67"/>
    </location>
</feature>
<name>A0A0J9XIS8_GEOCN</name>
<feature type="region of interest" description="Disordered" evidence="1">
    <location>
        <begin position="318"/>
        <end position="346"/>
    </location>
</feature>
<dbReference type="EMBL" id="CCBN010000020">
    <property type="protein sequence ID" value="CDO57331.1"/>
    <property type="molecule type" value="Genomic_DNA"/>
</dbReference>
<feature type="compositionally biased region" description="Polar residues" evidence="1">
    <location>
        <begin position="1"/>
        <end position="20"/>
    </location>
</feature>
<feature type="compositionally biased region" description="Polar residues" evidence="1">
    <location>
        <begin position="336"/>
        <end position="346"/>
    </location>
</feature>
<dbReference type="Proteomes" id="UP000242525">
    <property type="component" value="Unassembled WGS sequence"/>
</dbReference>
<organism evidence="2 3">
    <name type="scientific">Geotrichum candidum</name>
    <name type="common">Oospora lactis</name>
    <name type="synonym">Dipodascus geotrichum</name>
    <dbReference type="NCBI Taxonomy" id="1173061"/>
    <lineage>
        <taxon>Eukaryota</taxon>
        <taxon>Fungi</taxon>
        <taxon>Dikarya</taxon>
        <taxon>Ascomycota</taxon>
        <taxon>Saccharomycotina</taxon>
        <taxon>Dipodascomycetes</taxon>
        <taxon>Dipodascales</taxon>
        <taxon>Dipodascaceae</taxon>
        <taxon>Geotrichum</taxon>
    </lineage>
</organism>